<keyword evidence="7" id="KW-1185">Reference proteome</keyword>
<dbReference type="PROSITE" id="PS51007">
    <property type="entry name" value="CYTC"/>
    <property type="match status" value="1"/>
</dbReference>
<gene>
    <name evidence="6" type="ORF">DB32_005127</name>
</gene>
<feature type="domain" description="Cytochrome c" evidence="5">
    <location>
        <begin position="44"/>
        <end position="113"/>
    </location>
</feature>
<evidence type="ECO:0000256" key="4">
    <source>
        <dbReference type="PROSITE-ProRule" id="PRU00433"/>
    </source>
</evidence>
<accession>A0A0F6YKD5</accession>
<evidence type="ECO:0000256" key="1">
    <source>
        <dbReference type="ARBA" id="ARBA00022617"/>
    </source>
</evidence>
<dbReference type="KEGG" id="samy:DB32_005127"/>
<dbReference type="RefSeq" id="WP_053235171.1">
    <property type="nucleotide sequence ID" value="NZ_CP011125.1"/>
</dbReference>
<evidence type="ECO:0000256" key="3">
    <source>
        <dbReference type="ARBA" id="ARBA00023004"/>
    </source>
</evidence>
<name>A0A0F6YKD5_9BACT</name>
<keyword evidence="1 4" id="KW-0349">Heme</keyword>
<organism evidence="6 7">
    <name type="scientific">Sandaracinus amylolyticus</name>
    <dbReference type="NCBI Taxonomy" id="927083"/>
    <lineage>
        <taxon>Bacteria</taxon>
        <taxon>Pseudomonadati</taxon>
        <taxon>Myxococcota</taxon>
        <taxon>Polyangia</taxon>
        <taxon>Polyangiales</taxon>
        <taxon>Sandaracinaceae</taxon>
        <taxon>Sandaracinus</taxon>
    </lineage>
</organism>
<dbReference type="AlphaFoldDB" id="A0A0F6YKD5"/>
<dbReference type="GO" id="GO:0020037">
    <property type="term" value="F:heme binding"/>
    <property type="evidence" value="ECO:0007669"/>
    <property type="project" value="InterPro"/>
</dbReference>
<dbReference type="EMBL" id="CP011125">
    <property type="protein sequence ID" value="AKF07978.1"/>
    <property type="molecule type" value="Genomic_DNA"/>
</dbReference>
<evidence type="ECO:0000259" key="5">
    <source>
        <dbReference type="PROSITE" id="PS51007"/>
    </source>
</evidence>
<dbReference type="GO" id="GO:0009055">
    <property type="term" value="F:electron transfer activity"/>
    <property type="evidence" value="ECO:0007669"/>
    <property type="project" value="InterPro"/>
</dbReference>
<evidence type="ECO:0000313" key="7">
    <source>
        <dbReference type="Proteomes" id="UP000034883"/>
    </source>
</evidence>
<dbReference type="SUPFAM" id="SSF46626">
    <property type="entry name" value="Cytochrome c"/>
    <property type="match status" value="1"/>
</dbReference>
<dbReference type="GO" id="GO:0046872">
    <property type="term" value="F:metal ion binding"/>
    <property type="evidence" value="ECO:0007669"/>
    <property type="project" value="UniProtKB-KW"/>
</dbReference>
<dbReference type="Pfam" id="PF13442">
    <property type="entry name" value="Cytochrome_CBB3"/>
    <property type="match status" value="1"/>
</dbReference>
<evidence type="ECO:0000256" key="2">
    <source>
        <dbReference type="ARBA" id="ARBA00022723"/>
    </source>
</evidence>
<dbReference type="InterPro" id="IPR009056">
    <property type="entry name" value="Cyt_c-like_dom"/>
</dbReference>
<reference evidence="6 7" key="1">
    <citation type="submission" date="2015-03" db="EMBL/GenBank/DDBJ databases">
        <title>Genome assembly of Sandaracinus amylolyticus DSM 53668.</title>
        <authorList>
            <person name="Sharma G."/>
            <person name="Subramanian S."/>
        </authorList>
    </citation>
    <scope>NUCLEOTIDE SEQUENCE [LARGE SCALE GENOMIC DNA]</scope>
    <source>
        <strain evidence="6 7">DSM 53668</strain>
    </source>
</reference>
<keyword evidence="2 4" id="KW-0479">Metal-binding</keyword>
<dbReference type="InterPro" id="IPR036909">
    <property type="entry name" value="Cyt_c-like_dom_sf"/>
</dbReference>
<evidence type="ECO:0000313" key="6">
    <source>
        <dbReference type="EMBL" id="AKF07978.1"/>
    </source>
</evidence>
<protein>
    <recommendedName>
        <fullName evidence="5">Cytochrome c domain-containing protein</fullName>
    </recommendedName>
</protein>
<proteinExistence type="predicted"/>
<dbReference type="Gene3D" id="1.10.760.10">
    <property type="entry name" value="Cytochrome c-like domain"/>
    <property type="match status" value="1"/>
</dbReference>
<dbReference type="Proteomes" id="UP000034883">
    <property type="component" value="Chromosome"/>
</dbReference>
<sequence>MTVMGLVLAVGCGGGGGGAAAGGEEAGGGEATAGGEYAGGVTSTDVALGQEKYQSRCAGCHEGEAPRLENIHWTPERMRRQIREGSGQMAAIPEHRLSADDMEAVIAYLNTIGAVD</sequence>
<keyword evidence="3 4" id="KW-0408">Iron</keyword>